<evidence type="ECO:0000256" key="2">
    <source>
        <dbReference type="ARBA" id="ARBA00022723"/>
    </source>
</evidence>
<dbReference type="SMART" id="SM00355">
    <property type="entry name" value="ZnF_C2H2"/>
    <property type="match status" value="1"/>
</dbReference>
<dbReference type="EMBL" id="OX459118">
    <property type="protein sequence ID" value="CAI9092489.1"/>
    <property type="molecule type" value="Genomic_DNA"/>
</dbReference>
<evidence type="ECO:0000256" key="7">
    <source>
        <dbReference type="ARBA" id="ARBA00023242"/>
    </source>
</evidence>
<feature type="region of interest" description="Disordered" evidence="9">
    <location>
        <begin position="87"/>
        <end position="129"/>
    </location>
</feature>
<keyword evidence="2" id="KW-0479">Metal-binding</keyword>
<dbReference type="PROSITE" id="PS50157">
    <property type="entry name" value="ZINC_FINGER_C2H2_2"/>
    <property type="match status" value="1"/>
</dbReference>
<evidence type="ECO:0000256" key="4">
    <source>
        <dbReference type="ARBA" id="ARBA00022833"/>
    </source>
</evidence>
<organism evidence="11 12">
    <name type="scientific">Oldenlandia corymbosa var. corymbosa</name>
    <dbReference type="NCBI Taxonomy" id="529605"/>
    <lineage>
        <taxon>Eukaryota</taxon>
        <taxon>Viridiplantae</taxon>
        <taxon>Streptophyta</taxon>
        <taxon>Embryophyta</taxon>
        <taxon>Tracheophyta</taxon>
        <taxon>Spermatophyta</taxon>
        <taxon>Magnoliopsida</taxon>
        <taxon>eudicotyledons</taxon>
        <taxon>Gunneridae</taxon>
        <taxon>Pentapetalae</taxon>
        <taxon>asterids</taxon>
        <taxon>lamiids</taxon>
        <taxon>Gentianales</taxon>
        <taxon>Rubiaceae</taxon>
        <taxon>Rubioideae</taxon>
        <taxon>Spermacoceae</taxon>
        <taxon>Hedyotis-Oldenlandia complex</taxon>
        <taxon>Oldenlandia</taxon>
    </lineage>
</organism>
<evidence type="ECO:0000256" key="9">
    <source>
        <dbReference type="SAM" id="MobiDB-lite"/>
    </source>
</evidence>
<keyword evidence="7" id="KW-0539">Nucleus</keyword>
<feature type="compositionally biased region" description="Low complexity" evidence="9">
    <location>
        <begin position="111"/>
        <end position="126"/>
    </location>
</feature>
<dbReference type="InterPro" id="IPR052426">
    <property type="entry name" value="Plant_dev_regulator"/>
</dbReference>
<dbReference type="GO" id="GO:0005634">
    <property type="term" value="C:nucleus"/>
    <property type="evidence" value="ECO:0007669"/>
    <property type="project" value="UniProtKB-SubCell"/>
</dbReference>
<dbReference type="GO" id="GO:0008270">
    <property type="term" value="F:zinc ion binding"/>
    <property type="evidence" value="ECO:0007669"/>
    <property type="project" value="UniProtKB-KW"/>
</dbReference>
<protein>
    <submittedName>
        <fullName evidence="11">OLC1v1027741C1</fullName>
    </submittedName>
</protein>
<dbReference type="PANTHER" id="PTHR45801">
    <property type="entry name" value="OS07G0101800 PROTEIN"/>
    <property type="match status" value="1"/>
</dbReference>
<dbReference type="Pfam" id="PF13912">
    <property type="entry name" value="zf-C2H2_6"/>
    <property type="match status" value="1"/>
</dbReference>
<sequence>MMQNMQYLMWMKNKQLVMMNSQFQASSWEEQAFAEDAAGPLGGFVWPPRSYSCTFCKREFRSAQALGGHMNVHRRDRARLKQSLCNENATTDQDSSTSPHHQGSDDHLRVSLPLSSSSSSTNGSRENTSEFEAFNNISRFPHTSSSSSPGHQSNFRTRIHDDDAVETDLSVGLKCPQRHDEMTINSKRLKRSSASFSFYHKACSSERFPFQYSTSMDDIDLELRLGSAPTVK</sequence>
<comment type="subcellular location">
    <subcellularLocation>
        <location evidence="1">Nucleus</location>
    </subcellularLocation>
</comment>
<evidence type="ECO:0000256" key="8">
    <source>
        <dbReference type="PROSITE-ProRule" id="PRU00042"/>
    </source>
</evidence>
<accession>A0AAV1CA60</accession>
<dbReference type="InterPro" id="IPR036236">
    <property type="entry name" value="Znf_C2H2_sf"/>
</dbReference>
<evidence type="ECO:0000313" key="11">
    <source>
        <dbReference type="EMBL" id="CAI9092489.1"/>
    </source>
</evidence>
<evidence type="ECO:0000256" key="6">
    <source>
        <dbReference type="ARBA" id="ARBA00023163"/>
    </source>
</evidence>
<feature type="compositionally biased region" description="Polar residues" evidence="9">
    <location>
        <begin position="87"/>
        <end position="101"/>
    </location>
</feature>
<proteinExistence type="predicted"/>
<feature type="domain" description="C2H2-type" evidence="10">
    <location>
        <begin position="51"/>
        <end position="78"/>
    </location>
</feature>
<keyword evidence="12" id="KW-1185">Reference proteome</keyword>
<evidence type="ECO:0000256" key="3">
    <source>
        <dbReference type="ARBA" id="ARBA00022771"/>
    </source>
</evidence>
<dbReference type="InterPro" id="IPR013087">
    <property type="entry name" value="Znf_C2H2_type"/>
</dbReference>
<dbReference type="AlphaFoldDB" id="A0AAV1CA60"/>
<reference evidence="11" key="1">
    <citation type="submission" date="2023-03" db="EMBL/GenBank/DDBJ databases">
        <authorList>
            <person name="Julca I."/>
        </authorList>
    </citation>
    <scope>NUCLEOTIDE SEQUENCE</scope>
</reference>
<keyword evidence="5" id="KW-0805">Transcription regulation</keyword>
<evidence type="ECO:0000313" key="12">
    <source>
        <dbReference type="Proteomes" id="UP001161247"/>
    </source>
</evidence>
<dbReference type="Gene3D" id="3.30.160.60">
    <property type="entry name" value="Classic Zinc Finger"/>
    <property type="match status" value="1"/>
</dbReference>
<evidence type="ECO:0000256" key="1">
    <source>
        <dbReference type="ARBA" id="ARBA00004123"/>
    </source>
</evidence>
<gene>
    <name evidence="11" type="ORF">OLC1_LOCUS4144</name>
</gene>
<dbReference type="Proteomes" id="UP001161247">
    <property type="component" value="Chromosome 1"/>
</dbReference>
<evidence type="ECO:0000256" key="5">
    <source>
        <dbReference type="ARBA" id="ARBA00023015"/>
    </source>
</evidence>
<keyword evidence="6" id="KW-0804">Transcription</keyword>
<dbReference type="SUPFAM" id="SSF57667">
    <property type="entry name" value="beta-beta-alpha zinc fingers"/>
    <property type="match status" value="1"/>
</dbReference>
<dbReference type="PANTHER" id="PTHR45801:SF119">
    <property type="entry name" value="ZINC FINGER PROTEIN 10-LIKE"/>
    <property type="match status" value="1"/>
</dbReference>
<dbReference type="PROSITE" id="PS00028">
    <property type="entry name" value="ZINC_FINGER_C2H2_1"/>
    <property type="match status" value="1"/>
</dbReference>
<name>A0AAV1CA60_OLDCO</name>
<keyword evidence="4" id="KW-0862">Zinc</keyword>
<evidence type="ECO:0000259" key="10">
    <source>
        <dbReference type="PROSITE" id="PS50157"/>
    </source>
</evidence>
<keyword evidence="3 8" id="KW-0863">Zinc-finger</keyword>